<organism evidence="5 6">
    <name type="scientific">Zea mays</name>
    <name type="common">Maize</name>
    <dbReference type="NCBI Taxonomy" id="4577"/>
    <lineage>
        <taxon>Eukaryota</taxon>
        <taxon>Viridiplantae</taxon>
        <taxon>Streptophyta</taxon>
        <taxon>Embryophyta</taxon>
        <taxon>Tracheophyta</taxon>
        <taxon>Spermatophyta</taxon>
        <taxon>Magnoliopsida</taxon>
        <taxon>Liliopsida</taxon>
        <taxon>Poales</taxon>
        <taxon>Poaceae</taxon>
        <taxon>PACMAD clade</taxon>
        <taxon>Panicoideae</taxon>
        <taxon>Andropogonodae</taxon>
        <taxon>Andropogoneae</taxon>
        <taxon>Tripsacinae</taxon>
        <taxon>Zea</taxon>
    </lineage>
</organism>
<protein>
    <submittedName>
        <fullName evidence="5">Protein DWARF AND LOW-TILLERING</fullName>
    </submittedName>
</protein>
<evidence type="ECO:0000256" key="3">
    <source>
        <dbReference type="PROSITE-ProRule" id="PRU01191"/>
    </source>
</evidence>
<feature type="region of interest" description="Disordered" evidence="4">
    <location>
        <begin position="1"/>
        <end position="45"/>
    </location>
</feature>
<evidence type="ECO:0000313" key="6">
    <source>
        <dbReference type="Proteomes" id="UP000251960"/>
    </source>
</evidence>
<name>A0A3L6FKH1_MAIZE</name>
<sequence>MRRTQARSTAALSFAPSGQGWAGTGIRYGSINPLRDSSSRRVRDGDKAEEEKAFLVPSAVVFPHGMSAAAAGLPLAVAKKKEFSKSASNSPASSGGTDVGCPVAGAAPRAERRPDAGGGHGACHYAHRLRQLRRRLQPRRHQLLPRVARRDGLPAGPTPMHRVAAYFAEVPTLRVVCMWPKVFNVSPPRELTNGAVAATDDATALRVLNVVTPIPRFLHFTLNERVLCAFDGHDCVHVIDFDIKQGLQWPSLLQIFTMRAAP</sequence>
<dbReference type="ExpressionAtlas" id="A0A3L6FKH1">
    <property type="expression patterns" value="baseline and differential"/>
</dbReference>
<dbReference type="InterPro" id="IPR005202">
    <property type="entry name" value="TF_GRAS"/>
</dbReference>
<evidence type="ECO:0000256" key="1">
    <source>
        <dbReference type="ARBA" id="ARBA00023015"/>
    </source>
</evidence>
<comment type="similarity">
    <text evidence="3">Belongs to the GRAS family.</text>
</comment>
<comment type="caution">
    <text evidence="5">The sequence shown here is derived from an EMBL/GenBank/DDBJ whole genome shotgun (WGS) entry which is preliminary data.</text>
</comment>
<dbReference type="Pfam" id="PF03514">
    <property type="entry name" value="GRAS"/>
    <property type="match status" value="1"/>
</dbReference>
<evidence type="ECO:0000313" key="5">
    <source>
        <dbReference type="EMBL" id="PWZ33702.1"/>
    </source>
</evidence>
<feature type="short sequence motif" description="VHIID" evidence="3">
    <location>
        <begin position="236"/>
        <end position="240"/>
    </location>
</feature>
<gene>
    <name evidence="5" type="primary">DLT_0</name>
    <name evidence="5" type="ORF">Zm00014a_036580</name>
</gene>
<dbReference type="PROSITE" id="PS50985">
    <property type="entry name" value="GRAS"/>
    <property type="match status" value="1"/>
</dbReference>
<keyword evidence="2" id="KW-0804">Transcription</keyword>
<dbReference type="AlphaFoldDB" id="A0A3L6FKH1"/>
<evidence type="ECO:0000256" key="4">
    <source>
        <dbReference type="SAM" id="MobiDB-lite"/>
    </source>
</evidence>
<dbReference type="Proteomes" id="UP000251960">
    <property type="component" value="Chromosome 3"/>
</dbReference>
<feature type="region of interest" description="Disordered" evidence="4">
    <location>
        <begin position="86"/>
        <end position="121"/>
    </location>
</feature>
<proteinExistence type="inferred from homology"/>
<keyword evidence="1" id="KW-0805">Transcription regulation</keyword>
<feature type="compositionally biased region" description="Polar residues" evidence="4">
    <location>
        <begin position="1"/>
        <end position="11"/>
    </location>
</feature>
<dbReference type="PANTHER" id="PTHR31636">
    <property type="entry name" value="OSJNBA0084A10.13 PROTEIN-RELATED"/>
    <property type="match status" value="1"/>
</dbReference>
<reference evidence="5 6" key="1">
    <citation type="journal article" date="2018" name="Nat. Genet.">
        <title>Extensive intraspecific gene order and gene structural variations between Mo17 and other maize genomes.</title>
        <authorList>
            <person name="Sun S."/>
            <person name="Zhou Y."/>
            <person name="Chen J."/>
            <person name="Shi J."/>
            <person name="Zhao H."/>
            <person name="Zhao H."/>
            <person name="Song W."/>
            <person name="Zhang M."/>
            <person name="Cui Y."/>
            <person name="Dong X."/>
            <person name="Liu H."/>
            <person name="Ma X."/>
            <person name="Jiao Y."/>
            <person name="Wang B."/>
            <person name="Wei X."/>
            <person name="Stein J.C."/>
            <person name="Glaubitz J.C."/>
            <person name="Lu F."/>
            <person name="Yu G."/>
            <person name="Liang C."/>
            <person name="Fengler K."/>
            <person name="Li B."/>
            <person name="Rafalski A."/>
            <person name="Schnable P.S."/>
            <person name="Ware D.H."/>
            <person name="Buckler E.S."/>
            <person name="Lai J."/>
        </authorList>
    </citation>
    <scope>NUCLEOTIDE SEQUENCE [LARGE SCALE GENOMIC DNA]</scope>
    <source>
        <strain evidence="6">cv. Missouri 17</strain>
        <tissue evidence="5">Seedling</tissue>
    </source>
</reference>
<dbReference type="EMBL" id="NCVQ01000004">
    <property type="protein sequence ID" value="PWZ33702.1"/>
    <property type="molecule type" value="Genomic_DNA"/>
</dbReference>
<evidence type="ECO:0000256" key="2">
    <source>
        <dbReference type="ARBA" id="ARBA00023163"/>
    </source>
</evidence>
<accession>A0A3L6FKH1</accession>
<comment type="caution">
    <text evidence="3">Lacks conserved residue(s) required for the propagation of feature annotation.</text>
</comment>